<dbReference type="SUPFAM" id="SSF103642">
    <property type="entry name" value="Sec-C motif"/>
    <property type="match status" value="1"/>
</dbReference>
<keyword evidence="2" id="KW-1185">Reference proteome</keyword>
<dbReference type="EMBL" id="CP036272">
    <property type="protein sequence ID" value="QDT59449.1"/>
    <property type="molecule type" value="Genomic_DNA"/>
</dbReference>
<protein>
    <submittedName>
        <fullName evidence="1">Preprotein translocase subunit SecA</fullName>
    </submittedName>
</protein>
<organism evidence="1 2">
    <name type="scientific">Stieleria bergensis</name>
    <dbReference type="NCBI Taxonomy" id="2528025"/>
    <lineage>
        <taxon>Bacteria</taxon>
        <taxon>Pseudomonadati</taxon>
        <taxon>Planctomycetota</taxon>
        <taxon>Planctomycetia</taxon>
        <taxon>Pirellulales</taxon>
        <taxon>Pirellulaceae</taxon>
        <taxon>Stieleria</taxon>
    </lineage>
</organism>
<reference evidence="1 2" key="1">
    <citation type="submission" date="2019-02" db="EMBL/GenBank/DDBJ databases">
        <title>Deep-cultivation of Planctomycetes and their phenomic and genomic characterization uncovers novel biology.</title>
        <authorList>
            <person name="Wiegand S."/>
            <person name="Jogler M."/>
            <person name="Boedeker C."/>
            <person name="Pinto D."/>
            <person name="Vollmers J."/>
            <person name="Rivas-Marin E."/>
            <person name="Kohn T."/>
            <person name="Peeters S.H."/>
            <person name="Heuer A."/>
            <person name="Rast P."/>
            <person name="Oberbeckmann S."/>
            <person name="Bunk B."/>
            <person name="Jeske O."/>
            <person name="Meyerdierks A."/>
            <person name="Storesund J.E."/>
            <person name="Kallscheuer N."/>
            <person name="Luecker S."/>
            <person name="Lage O.M."/>
            <person name="Pohl T."/>
            <person name="Merkel B.J."/>
            <person name="Hornburger P."/>
            <person name="Mueller R.-W."/>
            <person name="Bruemmer F."/>
            <person name="Labrenz M."/>
            <person name="Spormann A.M."/>
            <person name="Op den Camp H."/>
            <person name="Overmann J."/>
            <person name="Amann R."/>
            <person name="Jetten M.S.M."/>
            <person name="Mascher T."/>
            <person name="Medema M.H."/>
            <person name="Devos D.P."/>
            <person name="Kaster A.-K."/>
            <person name="Ovreas L."/>
            <person name="Rohde M."/>
            <person name="Galperin M.Y."/>
            <person name="Jogler C."/>
        </authorList>
    </citation>
    <scope>NUCLEOTIDE SEQUENCE [LARGE SCALE GENOMIC DNA]</scope>
    <source>
        <strain evidence="1 2">SV_7m_r</strain>
    </source>
</reference>
<accession>A0A517STJ6</accession>
<dbReference type="AlphaFoldDB" id="A0A517STJ6"/>
<dbReference type="Proteomes" id="UP000315003">
    <property type="component" value="Chromosome"/>
</dbReference>
<evidence type="ECO:0000313" key="1">
    <source>
        <dbReference type="EMBL" id="QDT59449.1"/>
    </source>
</evidence>
<proteinExistence type="predicted"/>
<dbReference type="Pfam" id="PF02810">
    <property type="entry name" value="SEC-C"/>
    <property type="match status" value="1"/>
</dbReference>
<name>A0A517STJ6_9BACT</name>
<dbReference type="InterPro" id="IPR004027">
    <property type="entry name" value="SEC_C_motif"/>
</dbReference>
<dbReference type="Gene3D" id="3.10.450.50">
    <property type="match status" value="1"/>
</dbReference>
<evidence type="ECO:0000313" key="2">
    <source>
        <dbReference type="Proteomes" id="UP000315003"/>
    </source>
</evidence>
<sequence length="191" mass="21761">MVWYKENPQRLLREQQIASELLTAFESSIDGNGNASLCGDLELCSEHGHVYESVRIRLVYPSRFPARNQPPSVYLESHRDRWKKVANSHIESDWKLCLFVPGDSGIAFADDDSLRKLFGVIHTFLLKERIYQRRLAKAQRTGEIAEWPGPDRSHGLEGIREAIRDMGRVGRNDPCPCGSGLKFKKCHLGKL</sequence>
<gene>
    <name evidence="1" type="ORF">SV7mr_19560</name>
</gene>